<evidence type="ECO:0000313" key="1">
    <source>
        <dbReference type="EMBL" id="SMG01216.1"/>
    </source>
</evidence>
<accession>A0A238H794</accession>
<name>A0A238H794_9BURK</name>
<evidence type="ECO:0000313" key="2">
    <source>
        <dbReference type="Proteomes" id="UP000198460"/>
    </source>
</evidence>
<sequence>MVFLVDLKSNLVFKNRIFFIDMAFIAVIGSRFDLKIHHEIPEFFEKIFI</sequence>
<organism evidence="1 2">
    <name type="scientific">Burkholderia singularis</name>
    <dbReference type="NCBI Taxonomy" id="1503053"/>
    <lineage>
        <taxon>Bacteria</taxon>
        <taxon>Pseudomonadati</taxon>
        <taxon>Pseudomonadota</taxon>
        <taxon>Betaproteobacteria</taxon>
        <taxon>Burkholderiales</taxon>
        <taxon>Burkholderiaceae</taxon>
        <taxon>Burkholderia</taxon>
        <taxon>pseudomallei group</taxon>
    </lineage>
</organism>
<proteinExistence type="predicted"/>
<gene>
    <name evidence="1" type="ORF">BSIN_4250</name>
</gene>
<reference evidence="1 2" key="1">
    <citation type="submission" date="2017-04" db="EMBL/GenBank/DDBJ databases">
        <authorList>
            <person name="Afonso C.L."/>
            <person name="Miller P.J."/>
            <person name="Scott M.A."/>
            <person name="Spackman E."/>
            <person name="Goraichik I."/>
            <person name="Dimitrov K.M."/>
            <person name="Suarez D.L."/>
            <person name="Swayne D.E."/>
        </authorList>
    </citation>
    <scope>NUCLEOTIDE SEQUENCE [LARGE SCALE GENOMIC DNA]</scope>
    <source>
        <strain evidence="1">LMG 28154</strain>
    </source>
</reference>
<protein>
    <submittedName>
        <fullName evidence="1">Uncharacterized protein</fullName>
    </submittedName>
</protein>
<dbReference type="EMBL" id="FXAN01000069">
    <property type="protein sequence ID" value="SMG01216.1"/>
    <property type="molecule type" value="Genomic_DNA"/>
</dbReference>
<dbReference type="AlphaFoldDB" id="A0A238H794"/>
<dbReference type="Proteomes" id="UP000198460">
    <property type="component" value="Unassembled WGS sequence"/>
</dbReference>